<feature type="domain" description="PH" evidence="2">
    <location>
        <begin position="313"/>
        <end position="417"/>
    </location>
</feature>
<dbReference type="InterPro" id="IPR052212">
    <property type="entry name" value="PH-like_domain"/>
</dbReference>
<proteinExistence type="predicted"/>
<dbReference type="Proteomes" id="UP000440578">
    <property type="component" value="Unassembled WGS sequence"/>
</dbReference>
<evidence type="ECO:0000256" key="1">
    <source>
        <dbReference type="SAM" id="MobiDB-lite"/>
    </source>
</evidence>
<dbReference type="PANTHER" id="PTHR12156">
    <property type="entry name" value="PLECKSTRIN HOMOLOGY-LIKE DOMAIN, FAMILY B, MEMBER 3"/>
    <property type="match status" value="1"/>
</dbReference>
<dbReference type="AlphaFoldDB" id="A0A6A4X4Q9"/>
<feature type="region of interest" description="Disordered" evidence="1">
    <location>
        <begin position="137"/>
        <end position="278"/>
    </location>
</feature>
<dbReference type="EMBL" id="VIIS01000277">
    <property type="protein sequence ID" value="KAF0310964.1"/>
    <property type="molecule type" value="Genomic_DNA"/>
</dbReference>
<dbReference type="SMART" id="SM00233">
    <property type="entry name" value="PH"/>
    <property type="match status" value="1"/>
</dbReference>
<reference evidence="3 4" key="1">
    <citation type="submission" date="2019-07" db="EMBL/GenBank/DDBJ databases">
        <title>Draft genome assembly of a fouling barnacle, Amphibalanus amphitrite (Darwin, 1854): The first reference genome for Thecostraca.</title>
        <authorList>
            <person name="Kim W."/>
        </authorList>
    </citation>
    <scope>NUCLEOTIDE SEQUENCE [LARGE SCALE GENOMIC DNA]</scope>
    <source>
        <strain evidence="3">SNU_AA5</strain>
        <tissue evidence="3">Soma without cirri and trophi</tissue>
    </source>
</reference>
<gene>
    <name evidence="3" type="primary">PHLDB2_0</name>
    <name evidence="3" type="ORF">FJT64_018177</name>
</gene>
<dbReference type="InterPro" id="IPR011993">
    <property type="entry name" value="PH-like_dom_sf"/>
</dbReference>
<protein>
    <submittedName>
        <fullName evidence="3">Pleckstrin y-like domain family B member 2</fullName>
    </submittedName>
</protein>
<dbReference type="Pfam" id="PF00169">
    <property type="entry name" value="PH"/>
    <property type="match status" value="1"/>
</dbReference>
<name>A0A6A4X4Q9_AMPAM</name>
<dbReference type="SUPFAM" id="SSF50729">
    <property type="entry name" value="PH domain-like"/>
    <property type="match status" value="1"/>
</dbReference>
<evidence type="ECO:0000313" key="4">
    <source>
        <dbReference type="Proteomes" id="UP000440578"/>
    </source>
</evidence>
<evidence type="ECO:0000259" key="2">
    <source>
        <dbReference type="PROSITE" id="PS50003"/>
    </source>
</evidence>
<sequence>MLGMFPKTKKSKLDICTETAKFSAKLKHADVTHKTSVLKDSFEVRRICLTSNRNRKTREEMKEIFPDMYSEAAVWTDLGMIMGLEEDVKEHVLHKIRHTAKKYAQTMINVEPADKDGTQVIEDERRRVEELKRRVQDEVTAQWEEQRRQQHSAQSPTPETAGEPAPPTAPRVTNGHSSHEEAPRSPASGDRSPPISDGGRELQPISEDGQPPRPMSGENGRQQRPMSGEDGRQQPMSDEEDEPRSPRPVSDASSVFDGVEEPPVRRRSKVSVPPQQRPLTRYLPITNQQFDLRQHIESAGHQLEMCHQVVISRHACRGYLHKLSSRIRSWQKRWFVFDRSKNKRTFMYYSDKSESKARGGVYFQAIEEVYVDHLKTGRGSAPNTTFCVKTMSRTFYLMAPSPEAMRIWVDVIMTGAEGNAVFGHG</sequence>
<evidence type="ECO:0000313" key="3">
    <source>
        <dbReference type="EMBL" id="KAF0310964.1"/>
    </source>
</evidence>
<dbReference type="PANTHER" id="PTHR12156:SF5">
    <property type="entry name" value="FI18040P1"/>
    <property type="match status" value="1"/>
</dbReference>
<accession>A0A6A4X4Q9</accession>
<dbReference type="Gene3D" id="2.30.29.30">
    <property type="entry name" value="Pleckstrin-homology domain (PH domain)/Phosphotyrosine-binding domain (PTB)"/>
    <property type="match status" value="1"/>
</dbReference>
<keyword evidence="4" id="KW-1185">Reference proteome</keyword>
<organism evidence="3 4">
    <name type="scientific">Amphibalanus amphitrite</name>
    <name type="common">Striped barnacle</name>
    <name type="synonym">Balanus amphitrite</name>
    <dbReference type="NCBI Taxonomy" id="1232801"/>
    <lineage>
        <taxon>Eukaryota</taxon>
        <taxon>Metazoa</taxon>
        <taxon>Ecdysozoa</taxon>
        <taxon>Arthropoda</taxon>
        <taxon>Crustacea</taxon>
        <taxon>Multicrustacea</taxon>
        <taxon>Cirripedia</taxon>
        <taxon>Thoracica</taxon>
        <taxon>Thoracicalcarea</taxon>
        <taxon>Balanomorpha</taxon>
        <taxon>Balanoidea</taxon>
        <taxon>Balanidae</taxon>
        <taxon>Amphibalaninae</taxon>
        <taxon>Amphibalanus</taxon>
    </lineage>
</organism>
<comment type="caution">
    <text evidence="3">The sequence shown here is derived from an EMBL/GenBank/DDBJ whole genome shotgun (WGS) entry which is preliminary data.</text>
</comment>
<dbReference type="PROSITE" id="PS50003">
    <property type="entry name" value="PH_DOMAIN"/>
    <property type="match status" value="1"/>
</dbReference>
<dbReference type="InterPro" id="IPR001849">
    <property type="entry name" value="PH_domain"/>
</dbReference>